<sequence length="626" mass="70087">MNSNTFIKLCETQLLPNIPSPSIIVIDILPYHSMCENKLLTISPTITNMRNWLVNNVIFSADERKSELLENVRLNLLPPIYTIDKLFTSKRHTIIRLPPYHCELNPISCEEIPLVTLNLHSSSSSSSSSRSGSESNSASDVTEAKRTHDGNTSGVEEPTIQRICLRESVIAKEARRVVKETNENNEPSSIPGRVASGFSHVRFLPDDTAARWIFSGFSRFPRTCIPALLHNLLPPPLTALKTTMLRARISSLHYYLCAETWKIREFSDLQARLYILMYKYADINCTLVVAVTVEGDNWTTFSRRCQTPCGPMVRLILMHVFGILACPKMNPRILQVSTYVLSIVALQVAEEYSPWKRLGLQLVEASLPQKCHQSALFIRPRAAPGRLAPRVNCFAGFINTLPHLHDNGAGRRPQSTPLIPSRLRKSFFCPSPTGRCVVAKTRDIHCDENTTRQFRALCLVATVYLKREDVSTLSLLQLSTSNAEKHLQDKIGVKHVHTEVASSIGSQFIRQALDDSANSRLSRKQVANPILPGACKPKRPEQCYVRHCCRRRKISRSLINYVHEVAFNIPRARGVEEGGWRGFGERVCKGGGGCGSLWSPEPRSETKLPELIKTPADKGQQTPPIG</sequence>
<accession>A0ABQ9IAB1</accession>
<evidence type="ECO:0000256" key="1">
    <source>
        <dbReference type="SAM" id="MobiDB-lite"/>
    </source>
</evidence>
<name>A0ABQ9IAB1_9NEOP</name>
<dbReference type="Gene3D" id="3.30.420.10">
    <property type="entry name" value="Ribonuclease H-like superfamily/Ribonuclease H"/>
    <property type="match status" value="1"/>
</dbReference>
<gene>
    <name evidence="2" type="ORF">PR048_005800</name>
</gene>
<feature type="region of interest" description="Disordered" evidence="1">
    <location>
        <begin position="597"/>
        <end position="626"/>
    </location>
</feature>
<reference evidence="2 3" key="1">
    <citation type="submission" date="2023-02" db="EMBL/GenBank/DDBJ databases">
        <title>LHISI_Scaffold_Assembly.</title>
        <authorList>
            <person name="Stuart O.P."/>
            <person name="Cleave R."/>
            <person name="Magrath M.J.L."/>
            <person name="Mikheyev A.S."/>
        </authorList>
    </citation>
    <scope>NUCLEOTIDE SEQUENCE [LARGE SCALE GENOMIC DNA]</scope>
    <source>
        <strain evidence="2">Daus_M_001</strain>
        <tissue evidence="2">Leg muscle</tissue>
    </source>
</reference>
<comment type="caution">
    <text evidence="2">The sequence shown here is derived from an EMBL/GenBank/DDBJ whole genome shotgun (WGS) entry which is preliminary data.</text>
</comment>
<protein>
    <submittedName>
        <fullName evidence="2">Uncharacterized protein</fullName>
    </submittedName>
</protein>
<dbReference type="InterPro" id="IPR036397">
    <property type="entry name" value="RNaseH_sf"/>
</dbReference>
<evidence type="ECO:0000313" key="3">
    <source>
        <dbReference type="Proteomes" id="UP001159363"/>
    </source>
</evidence>
<feature type="compositionally biased region" description="Low complexity" evidence="1">
    <location>
        <begin position="123"/>
        <end position="139"/>
    </location>
</feature>
<organism evidence="2 3">
    <name type="scientific">Dryococelus australis</name>
    <dbReference type="NCBI Taxonomy" id="614101"/>
    <lineage>
        <taxon>Eukaryota</taxon>
        <taxon>Metazoa</taxon>
        <taxon>Ecdysozoa</taxon>
        <taxon>Arthropoda</taxon>
        <taxon>Hexapoda</taxon>
        <taxon>Insecta</taxon>
        <taxon>Pterygota</taxon>
        <taxon>Neoptera</taxon>
        <taxon>Polyneoptera</taxon>
        <taxon>Phasmatodea</taxon>
        <taxon>Verophasmatodea</taxon>
        <taxon>Anareolatae</taxon>
        <taxon>Phasmatidae</taxon>
        <taxon>Eurycanthinae</taxon>
        <taxon>Dryococelus</taxon>
    </lineage>
</organism>
<feature type="region of interest" description="Disordered" evidence="1">
    <location>
        <begin position="123"/>
        <end position="157"/>
    </location>
</feature>
<proteinExistence type="predicted"/>
<keyword evidence="3" id="KW-1185">Reference proteome</keyword>
<evidence type="ECO:0000313" key="2">
    <source>
        <dbReference type="EMBL" id="KAJ8893214.1"/>
    </source>
</evidence>
<dbReference type="EMBL" id="JARBHB010000002">
    <property type="protein sequence ID" value="KAJ8893214.1"/>
    <property type="molecule type" value="Genomic_DNA"/>
</dbReference>
<dbReference type="Proteomes" id="UP001159363">
    <property type="component" value="Chromosome 2"/>
</dbReference>